<dbReference type="InterPro" id="IPR002579">
    <property type="entry name" value="Met_Sox_Rdtase_MsrB_dom"/>
</dbReference>
<feature type="active site" evidence="10">
    <location>
        <position position="11"/>
    </location>
</feature>
<organism evidence="12 13">
    <name type="scientific">Anaerosporobacter mobilis DSM 15930</name>
    <dbReference type="NCBI Taxonomy" id="1120996"/>
    <lineage>
        <taxon>Bacteria</taxon>
        <taxon>Bacillati</taxon>
        <taxon>Bacillota</taxon>
        <taxon>Clostridia</taxon>
        <taxon>Lachnospirales</taxon>
        <taxon>Lachnospiraceae</taxon>
        <taxon>Anaerosporobacter</taxon>
    </lineage>
</organism>
<dbReference type="GO" id="GO:0033743">
    <property type="term" value="F:peptide-methionine (R)-S-oxide reductase activity"/>
    <property type="evidence" value="ECO:0007669"/>
    <property type="project" value="UniProtKB-UniRule"/>
</dbReference>
<comment type="catalytic activity">
    <reaction evidence="7 9">
        <text>L-methionyl-[protein] + [thioredoxin]-disulfide + H2O = L-methionyl-(R)-S-oxide-[protein] + [thioredoxin]-dithiol</text>
        <dbReference type="Rhea" id="RHEA:24164"/>
        <dbReference type="Rhea" id="RHEA-COMP:10698"/>
        <dbReference type="Rhea" id="RHEA-COMP:10700"/>
        <dbReference type="Rhea" id="RHEA-COMP:12313"/>
        <dbReference type="Rhea" id="RHEA-COMP:12314"/>
        <dbReference type="ChEBI" id="CHEBI:15377"/>
        <dbReference type="ChEBI" id="CHEBI:16044"/>
        <dbReference type="ChEBI" id="CHEBI:29950"/>
        <dbReference type="ChEBI" id="CHEBI:45764"/>
        <dbReference type="ChEBI" id="CHEBI:50058"/>
        <dbReference type="EC" id="1.8.4.12"/>
    </reaction>
</comment>
<dbReference type="InterPro" id="IPR002569">
    <property type="entry name" value="Met_Sox_Rdtase_MsrA_dom"/>
</dbReference>
<dbReference type="InterPro" id="IPR028427">
    <property type="entry name" value="Met_Sox_Rdtase_MsrB"/>
</dbReference>
<dbReference type="GO" id="GO:0030091">
    <property type="term" value="P:protein repair"/>
    <property type="evidence" value="ECO:0007669"/>
    <property type="project" value="InterPro"/>
</dbReference>
<dbReference type="OrthoDB" id="4174719at2"/>
<comment type="similarity">
    <text evidence="1">In the C-terminal section; belongs to the MsrB Met sulfoxide reductase family.</text>
</comment>
<comment type="function">
    <text evidence="5 10">Has an important function as a repair enzyme for proteins that have been inactivated by oxidation. Catalyzes the reversible oxidation-reduction of methionine sulfoxide in proteins to methionine.</text>
</comment>
<evidence type="ECO:0000256" key="10">
    <source>
        <dbReference type="HAMAP-Rule" id="MF_01401"/>
    </source>
</evidence>
<evidence type="ECO:0000259" key="11">
    <source>
        <dbReference type="PROSITE" id="PS51790"/>
    </source>
</evidence>
<feature type="domain" description="MsrB" evidence="11">
    <location>
        <begin position="178"/>
        <end position="301"/>
    </location>
</feature>
<dbReference type="GO" id="GO:0006979">
    <property type="term" value="P:response to oxidative stress"/>
    <property type="evidence" value="ECO:0007669"/>
    <property type="project" value="InterPro"/>
</dbReference>
<comment type="similarity">
    <text evidence="9">Belongs to the MsrB Met sulfoxide reductase family.</text>
</comment>
<dbReference type="EC" id="1.8.4.12" evidence="9"/>
<proteinExistence type="inferred from homology"/>
<keyword evidence="4" id="KW-0511">Multifunctional enzyme</keyword>
<evidence type="ECO:0000313" key="12">
    <source>
        <dbReference type="EMBL" id="SHM06994.1"/>
    </source>
</evidence>
<dbReference type="Pfam" id="PF01625">
    <property type="entry name" value="PMSR"/>
    <property type="match status" value="1"/>
</dbReference>
<dbReference type="HAMAP" id="MF_01401">
    <property type="entry name" value="MsrA"/>
    <property type="match status" value="1"/>
</dbReference>
<protein>
    <recommendedName>
        <fullName evidence="9 10">Multifunctional fusion protein</fullName>
    </recommendedName>
    <domain>
        <recommendedName>
            <fullName evidence="10">Peptide methionine sulfoxide reductase MsrA</fullName>
            <shortName evidence="10">Protein-methionine-S-oxide reductase</shortName>
            <ecNumber evidence="10">1.8.4.11</ecNumber>
        </recommendedName>
        <alternativeName>
            <fullName evidence="10">Peptide-methionine (S)-S-oxide reductase</fullName>
            <shortName evidence="10">Peptide Met(O) reductase</shortName>
        </alternativeName>
    </domain>
    <domain>
        <recommendedName>
            <fullName evidence="9">Peptide methionine sulfoxide reductase MsrB</fullName>
            <ecNumber evidence="9">1.8.4.12</ecNumber>
        </recommendedName>
        <alternativeName>
            <fullName evidence="9">Peptide-methionine (R)-S-oxide reductase</fullName>
        </alternativeName>
    </domain>
</protein>
<dbReference type="Pfam" id="PF01641">
    <property type="entry name" value="SelR"/>
    <property type="match status" value="1"/>
</dbReference>
<dbReference type="GO" id="GO:0033744">
    <property type="term" value="F:L-methionine:thioredoxin-disulfide S-oxidoreductase activity"/>
    <property type="evidence" value="ECO:0007669"/>
    <property type="project" value="RHEA"/>
</dbReference>
<dbReference type="PROSITE" id="PS51790">
    <property type="entry name" value="MSRB"/>
    <property type="match status" value="1"/>
</dbReference>
<dbReference type="GO" id="GO:0008113">
    <property type="term" value="F:peptide-methionine (S)-S-oxide reductase activity"/>
    <property type="evidence" value="ECO:0007669"/>
    <property type="project" value="UniProtKB-UniRule"/>
</dbReference>
<evidence type="ECO:0000256" key="6">
    <source>
        <dbReference type="ARBA" id="ARBA00047806"/>
    </source>
</evidence>
<comment type="similarity">
    <text evidence="2">In the N-terminal section; belongs to the MsrA Met sulfoxide reductase family.</text>
</comment>
<dbReference type="RefSeq" id="WP_073282710.1">
    <property type="nucleotide sequence ID" value="NZ_FRCP01000006.1"/>
</dbReference>
<keyword evidence="13" id="KW-1185">Reference proteome</keyword>
<reference evidence="12 13" key="1">
    <citation type="submission" date="2016-11" db="EMBL/GenBank/DDBJ databases">
        <authorList>
            <person name="Jaros S."/>
            <person name="Januszkiewicz K."/>
            <person name="Wedrychowicz H."/>
        </authorList>
    </citation>
    <scope>NUCLEOTIDE SEQUENCE [LARGE SCALE GENOMIC DNA]</scope>
    <source>
        <strain evidence="12 13">DSM 15930</strain>
    </source>
</reference>
<gene>
    <name evidence="9" type="primary">msrB</name>
    <name evidence="10" type="synonym">msrA</name>
    <name evidence="12" type="ORF">SAMN02746066_00623</name>
</gene>
<keyword evidence="3 9" id="KW-0560">Oxidoreductase</keyword>
<dbReference type="NCBIfam" id="TIGR00357">
    <property type="entry name" value="peptide-methionine (R)-S-oxide reductase MsrB"/>
    <property type="match status" value="1"/>
</dbReference>
<dbReference type="EMBL" id="FRCP01000006">
    <property type="protein sequence ID" value="SHM06994.1"/>
    <property type="molecule type" value="Genomic_DNA"/>
</dbReference>
<evidence type="ECO:0000256" key="5">
    <source>
        <dbReference type="ARBA" id="ARBA00024679"/>
    </source>
</evidence>
<evidence type="ECO:0000256" key="2">
    <source>
        <dbReference type="ARBA" id="ARBA00011017"/>
    </source>
</evidence>
<dbReference type="Gene3D" id="3.30.1060.10">
    <property type="entry name" value="Peptide methionine sulphoxide reductase MsrA"/>
    <property type="match status" value="1"/>
</dbReference>
<comment type="catalytic activity">
    <reaction evidence="6 10">
        <text>L-methionyl-[protein] + [thioredoxin]-disulfide + H2O = L-methionyl-(S)-S-oxide-[protein] + [thioredoxin]-dithiol</text>
        <dbReference type="Rhea" id="RHEA:14217"/>
        <dbReference type="Rhea" id="RHEA-COMP:10698"/>
        <dbReference type="Rhea" id="RHEA-COMP:10700"/>
        <dbReference type="Rhea" id="RHEA-COMP:12313"/>
        <dbReference type="Rhea" id="RHEA-COMP:12315"/>
        <dbReference type="ChEBI" id="CHEBI:15377"/>
        <dbReference type="ChEBI" id="CHEBI:16044"/>
        <dbReference type="ChEBI" id="CHEBI:29950"/>
        <dbReference type="ChEBI" id="CHEBI:44120"/>
        <dbReference type="ChEBI" id="CHEBI:50058"/>
        <dbReference type="EC" id="1.8.4.11"/>
    </reaction>
</comment>
<dbReference type="FunFam" id="2.170.150.20:FF:000003">
    <property type="entry name" value="Peptide methionine sulfoxide reductase MsrB"/>
    <property type="match status" value="1"/>
</dbReference>
<dbReference type="SUPFAM" id="SSF55068">
    <property type="entry name" value="Peptide methionine sulfoxide reductase"/>
    <property type="match status" value="1"/>
</dbReference>
<dbReference type="InterPro" id="IPR036509">
    <property type="entry name" value="Met_Sox_Rdtase_MsrA_sf"/>
</dbReference>
<dbReference type="AlphaFoldDB" id="A0A1M7FSE1"/>
<evidence type="ECO:0000256" key="1">
    <source>
        <dbReference type="ARBA" id="ARBA00008076"/>
    </source>
</evidence>
<sequence length="316" mass="36106">MKKEIYLAGGCFWGTEKYLENIPGVLSTEVGYANGNTVNPTYKEVCYNNTGHAETVKVEYDDDRIGLLYILELYYDVINPVSINRQGGDIGSQYRTGIYYIDDKDEAIIHGSINELQKKYKDKIAIEVKPLDNYYKAEEYHQKYLDKNPEGYCHIGADKFEKAKKAVDSSKRFVKKPLDELKNTLTETQFAVTQNNATEPPFKNEYFDQFEEGIYVDITTGEPLFISNDKFESGCGWPSFSKPIDNNLITSIIDKSHGMIRTEVRSRTGDSHLGHVFEDGPIDRGGLRYCINSASLKFIPKKKMEKEGYGEYLKLF</sequence>
<evidence type="ECO:0000256" key="8">
    <source>
        <dbReference type="ARBA" id="ARBA00048782"/>
    </source>
</evidence>
<dbReference type="GO" id="GO:0005737">
    <property type="term" value="C:cytoplasm"/>
    <property type="evidence" value="ECO:0007669"/>
    <property type="project" value="TreeGrafter"/>
</dbReference>
<accession>A0A1M7FSE1</accession>
<dbReference type="NCBIfam" id="TIGR00401">
    <property type="entry name" value="msrA"/>
    <property type="match status" value="1"/>
</dbReference>
<evidence type="ECO:0000256" key="7">
    <source>
        <dbReference type="ARBA" id="ARBA00048488"/>
    </source>
</evidence>
<dbReference type="InterPro" id="IPR011057">
    <property type="entry name" value="Mss4-like_sf"/>
</dbReference>
<evidence type="ECO:0000256" key="3">
    <source>
        <dbReference type="ARBA" id="ARBA00023002"/>
    </source>
</evidence>
<dbReference type="Gene3D" id="2.170.150.20">
    <property type="entry name" value="Peptide methionine sulfoxide reductase"/>
    <property type="match status" value="1"/>
</dbReference>
<evidence type="ECO:0000256" key="4">
    <source>
        <dbReference type="ARBA" id="ARBA00023268"/>
    </source>
</evidence>
<dbReference type="STRING" id="1120996.SAMN02746066_00623"/>
<comment type="caution">
    <text evidence="9">Lacks conserved residue(s) required for the propagation of feature annotation.</text>
</comment>
<evidence type="ECO:0000256" key="9">
    <source>
        <dbReference type="HAMAP-Rule" id="MF_01400"/>
    </source>
</evidence>
<evidence type="ECO:0000313" key="13">
    <source>
        <dbReference type="Proteomes" id="UP000184038"/>
    </source>
</evidence>
<dbReference type="PANTHER" id="PTHR10173">
    <property type="entry name" value="METHIONINE SULFOXIDE REDUCTASE"/>
    <property type="match status" value="1"/>
</dbReference>
<feature type="active site" description="Nucleophile" evidence="9">
    <location>
        <position position="290"/>
    </location>
</feature>
<dbReference type="HAMAP" id="MF_01400">
    <property type="entry name" value="MsrB"/>
    <property type="match status" value="1"/>
</dbReference>
<dbReference type="SUPFAM" id="SSF51316">
    <property type="entry name" value="Mss4-like"/>
    <property type="match status" value="1"/>
</dbReference>
<comment type="similarity">
    <text evidence="10">Belongs to the MsrA Met sulfoxide reductase family.</text>
</comment>
<name>A0A1M7FSE1_9FIRM</name>
<comment type="catalytic activity">
    <reaction evidence="8 10">
        <text>[thioredoxin]-disulfide + L-methionine + H2O = L-methionine (S)-S-oxide + [thioredoxin]-dithiol</text>
        <dbReference type="Rhea" id="RHEA:19993"/>
        <dbReference type="Rhea" id="RHEA-COMP:10698"/>
        <dbReference type="Rhea" id="RHEA-COMP:10700"/>
        <dbReference type="ChEBI" id="CHEBI:15377"/>
        <dbReference type="ChEBI" id="CHEBI:29950"/>
        <dbReference type="ChEBI" id="CHEBI:50058"/>
        <dbReference type="ChEBI" id="CHEBI:57844"/>
        <dbReference type="ChEBI" id="CHEBI:58772"/>
        <dbReference type="EC" id="1.8.4.11"/>
    </reaction>
</comment>
<dbReference type="Proteomes" id="UP000184038">
    <property type="component" value="Unassembled WGS sequence"/>
</dbReference>
<dbReference type="EC" id="1.8.4.11" evidence="10"/>
<dbReference type="PANTHER" id="PTHR10173:SF59">
    <property type="entry name" value="PEPTIDE METHIONINE SULFOXIDE REDUCTASE MSRA_MSRB"/>
    <property type="match status" value="1"/>
</dbReference>